<gene>
    <name evidence="1" type="ORF">CONCODRAFT_13383</name>
</gene>
<dbReference type="EMBL" id="KQ964971">
    <property type="protein sequence ID" value="KXN65134.1"/>
    <property type="molecule type" value="Genomic_DNA"/>
</dbReference>
<organism evidence="1 2">
    <name type="scientific">Conidiobolus coronatus (strain ATCC 28846 / CBS 209.66 / NRRL 28638)</name>
    <name type="common">Delacroixia coronata</name>
    <dbReference type="NCBI Taxonomy" id="796925"/>
    <lineage>
        <taxon>Eukaryota</taxon>
        <taxon>Fungi</taxon>
        <taxon>Fungi incertae sedis</taxon>
        <taxon>Zoopagomycota</taxon>
        <taxon>Entomophthoromycotina</taxon>
        <taxon>Entomophthoromycetes</taxon>
        <taxon>Entomophthorales</taxon>
        <taxon>Ancylistaceae</taxon>
        <taxon>Conidiobolus</taxon>
    </lineage>
</organism>
<name>A0A137NQY6_CONC2</name>
<dbReference type="AlphaFoldDB" id="A0A137NQY6"/>
<sequence>MSTINNYLQHFKSIIANPPTSVKEMLIFNQIINKINTIATTTINMQEYQNGINNIKEIFNISEEFEIISFISENFKEDWNLANEINEMDPKEIFPFSSSPNLNQGEFEINQLNLAIQTQSNTSTGSQAIEESIISSLSYPTDLSTISTIYQPLEETSIFNQSYGDNNFAISQESNLIFNELEGIDVIETIPNLNLLVNNQDYSQSYNQTTLAQKRSINSENNSLISEKIQRLNQIAIESNHFNNSNGLLTINNWELNFISTNKVNISDLHTINLMDSTKLYCIQVNSQDYSFTTPINEDLTKLLNQYFYSPQEYVNRKFADTPFKSTIKIIIKQIVEAQIELVKKFRLLPIFADILLLAKALVFKNPKEPKNTYYILRIIYLVFLYSPLNIGSYTTYPNLNNKYYNDIYHERLDLDNIINYLYTKDKAFGNFDSINLISILNNNNNAIDNGFITKSLNHLITHFNGSQMMTIYSNPQDKSKLNLLKKSLKDLLLANKDLDIIKRIDISKDKQYNRFFNLCENYYNLYELGPGDNLFLIDEPILTTQFYQNSCLDYYSLAVIFKNNFNNYLMVKRSIKKPKDEDEFKLNIQNAISICIGAINATTNNLTNI</sequence>
<evidence type="ECO:0000313" key="2">
    <source>
        <dbReference type="Proteomes" id="UP000070444"/>
    </source>
</evidence>
<dbReference type="Proteomes" id="UP000070444">
    <property type="component" value="Unassembled WGS sequence"/>
</dbReference>
<proteinExistence type="predicted"/>
<keyword evidence="2" id="KW-1185">Reference proteome</keyword>
<accession>A0A137NQY6</accession>
<evidence type="ECO:0000313" key="1">
    <source>
        <dbReference type="EMBL" id="KXN65134.1"/>
    </source>
</evidence>
<protein>
    <submittedName>
        <fullName evidence="1">Uncharacterized protein</fullName>
    </submittedName>
</protein>
<reference evidence="1 2" key="1">
    <citation type="journal article" date="2015" name="Genome Biol. Evol.">
        <title>Phylogenomic analyses indicate that early fungi evolved digesting cell walls of algal ancestors of land plants.</title>
        <authorList>
            <person name="Chang Y."/>
            <person name="Wang S."/>
            <person name="Sekimoto S."/>
            <person name="Aerts A.L."/>
            <person name="Choi C."/>
            <person name="Clum A."/>
            <person name="LaButti K.M."/>
            <person name="Lindquist E.A."/>
            <person name="Yee Ngan C."/>
            <person name="Ohm R.A."/>
            <person name="Salamov A.A."/>
            <person name="Grigoriev I.V."/>
            <person name="Spatafora J.W."/>
            <person name="Berbee M.L."/>
        </authorList>
    </citation>
    <scope>NUCLEOTIDE SEQUENCE [LARGE SCALE GENOMIC DNA]</scope>
    <source>
        <strain evidence="1 2">NRRL 28638</strain>
    </source>
</reference>